<dbReference type="RefSeq" id="WP_212638923.1">
    <property type="nucleotide sequence ID" value="NZ_CP059558.1"/>
</dbReference>
<evidence type="ECO:0008006" key="4">
    <source>
        <dbReference type="Google" id="ProtNLM"/>
    </source>
</evidence>
<gene>
    <name evidence="2" type="ORF">H2677_00375</name>
</gene>
<dbReference type="EMBL" id="CP059558">
    <property type="protein sequence ID" value="QUY36705.1"/>
    <property type="molecule type" value="Genomic_DNA"/>
</dbReference>
<sequence>MPWKFNLNAPRQGLFASLLIVSFALHTFLLVIATTHQLNENRASQGQLMTSQLVADTLSEMEPANTVSLALVANRYATNPSVASIRILDANKQVLATSGMAKTRQGEVFVRDALQNEKKVGTVEITLIQPSIGEILRTQWLAILLSLLIHGLIWLGYRAIARPTRTEYLARINQENHLKHEIQRLTQALALEKQNTVTLVAQAQQQAKVQPKTRVEKVSTETPQVDQHTLALNIQFYDPKQLLNSVNQSVSLPYFKLCQLFLDKSIDLCAKHYQIDPFKICVEQEFNAEGATLSTQSDQTHALECLMMIGAVFQLLAEVLYKRYREDKRFALQTRGSVASPVDAMQLDAIEASKRLTQHLHAKEAALHLNHEQLKMIQHSYELVAMPNPSNIMTRHAFMINGMNEECATLAQNLRTEILMGKKAKVSSESSSLS</sequence>
<dbReference type="GeneID" id="70090942"/>
<organism evidence="2 3">
    <name type="scientific">Acinetobacter junii</name>
    <dbReference type="NCBI Taxonomy" id="40215"/>
    <lineage>
        <taxon>Bacteria</taxon>
        <taxon>Pseudomonadati</taxon>
        <taxon>Pseudomonadota</taxon>
        <taxon>Gammaproteobacteria</taxon>
        <taxon>Moraxellales</taxon>
        <taxon>Moraxellaceae</taxon>
        <taxon>Acinetobacter</taxon>
    </lineage>
</organism>
<dbReference type="Proteomes" id="UP000679388">
    <property type="component" value="Chromosome"/>
</dbReference>
<name>A0AAX1MGD9_ACIJU</name>
<keyword evidence="1" id="KW-0472">Membrane</keyword>
<feature type="transmembrane region" description="Helical" evidence="1">
    <location>
        <begin position="12"/>
        <end position="33"/>
    </location>
</feature>
<evidence type="ECO:0000256" key="1">
    <source>
        <dbReference type="SAM" id="Phobius"/>
    </source>
</evidence>
<keyword evidence="1" id="KW-0812">Transmembrane</keyword>
<keyword evidence="1" id="KW-1133">Transmembrane helix</keyword>
<evidence type="ECO:0000313" key="2">
    <source>
        <dbReference type="EMBL" id="QUY36705.1"/>
    </source>
</evidence>
<accession>A0AAX1MGD9</accession>
<evidence type="ECO:0000313" key="3">
    <source>
        <dbReference type="Proteomes" id="UP000679388"/>
    </source>
</evidence>
<proteinExistence type="predicted"/>
<reference evidence="2" key="1">
    <citation type="submission" date="2020-07" db="EMBL/GenBank/DDBJ databases">
        <title>Acinetobacter junii strain YR7 chromosome and plasmid pNDM-YR7.</title>
        <authorList>
            <person name="Tang B."/>
        </authorList>
    </citation>
    <scope>NUCLEOTIDE SEQUENCE</scope>
    <source>
        <strain evidence="2">YR7</strain>
    </source>
</reference>
<dbReference type="AlphaFoldDB" id="A0AAX1MGD9"/>
<protein>
    <recommendedName>
        <fullName evidence="4">DUF4175 domain-containing protein</fullName>
    </recommendedName>
</protein>